<evidence type="ECO:0000256" key="1">
    <source>
        <dbReference type="ARBA" id="ARBA00022679"/>
    </source>
</evidence>
<evidence type="ECO:0000259" key="3">
    <source>
        <dbReference type="Pfam" id="PF00483"/>
    </source>
</evidence>
<name>A0A1T5A1J7_9SPHI</name>
<dbReference type="Gene3D" id="3.90.550.10">
    <property type="entry name" value="Spore Coat Polysaccharide Biosynthesis Protein SpsA, Chain A"/>
    <property type="match status" value="1"/>
</dbReference>
<evidence type="ECO:0000313" key="5">
    <source>
        <dbReference type="Proteomes" id="UP000190541"/>
    </source>
</evidence>
<dbReference type="OrthoDB" id="9784180at2"/>
<keyword evidence="1 4" id="KW-0808">Transferase</keyword>
<reference evidence="4 5" key="1">
    <citation type="submission" date="2017-02" db="EMBL/GenBank/DDBJ databases">
        <authorList>
            <person name="Peterson S.W."/>
        </authorList>
    </citation>
    <scope>NUCLEOTIDE SEQUENCE [LARGE SCALE GENOMIC DNA]</scope>
    <source>
        <strain evidence="4 5">DSM 22899</strain>
    </source>
</reference>
<organism evidence="4 5">
    <name type="scientific">Parapedobacter luteus</name>
    <dbReference type="NCBI Taxonomy" id="623280"/>
    <lineage>
        <taxon>Bacteria</taxon>
        <taxon>Pseudomonadati</taxon>
        <taxon>Bacteroidota</taxon>
        <taxon>Sphingobacteriia</taxon>
        <taxon>Sphingobacteriales</taxon>
        <taxon>Sphingobacteriaceae</taxon>
        <taxon>Parapedobacter</taxon>
    </lineage>
</organism>
<keyword evidence="5" id="KW-1185">Reference proteome</keyword>
<dbReference type="PANTHER" id="PTHR43584">
    <property type="entry name" value="NUCLEOTIDYL TRANSFERASE"/>
    <property type="match status" value="1"/>
</dbReference>
<dbReference type="InterPro" id="IPR005835">
    <property type="entry name" value="NTP_transferase_dom"/>
</dbReference>
<dbReference type="SUPFAM" id="SSF53448">
    <property type="entry name" value="Nucleotide-diphospho-sugar transferases"/>
    <property type="match status" value="1"/>
</dbReference>
<dbReference type="AlphaFoldDB" id="A0A1T5A1J7"/>
<keyword evidence="2" id="KW-0548">Nucleotidyltransferase</keyword>
<proteinExistence type="predicted"/>
<dbReference type="RefSeq" id="WP_079715178.1">
    <property type="nucleotide sequence ID" value="NZ_FUYS01000001.1"/>
</dbReference>
<evidence type="ECO:0000313" key="4">
    <source>
        <dbReference type="EMBL" id="SKB28848.1"/>
    </source>
</evidence>
<dbReference type="Proteomes" id="UP000190541">
    <property type="component" value="Unassembled WGS sequence"/>
</dbReference>
<sequence length="234" mass="25916">MEYAIIAAGEGSRLKSEGWQLPKPMVPIGGVPLIDRLIGQFTSVGAASVHVIINEESPVLSRHLQQTDFNVPVHVMQKSTPSSLHSFYELLHHYPYIRECCLATTDTVFQGNEFERYINAFQQDSSLDALMAVTAYIDDESPLYVMTDESQRIISFSDTPSPGQLYASGGIYCLRQQALDVVKSVIATGTSRMRNFQRALIDQGLAVSAFPFRKIIDVDHVADIGKAEAFILTD</sequence>
<dbReference type="STRING" id="623280.SAMN05660226_00447"/>
<dbReference type="Pfam" id="PF00483">
    <property type="entry name" value="NTP_transferase"/>
    <property type="match status" value="1"/>
</dbReference>
<evidence type="ECO:0000256" key="2">
    <source>
        <dbReference type="ARBA" id="ARBA00022695"/>
    </source>
</evidence>
<accession>A0A1T5A1J7</accession>
<dbReference type="GO" id="GO:0016779">
    <property type="term" value="F:nucleotidyltransferase activity"/>
    <property type="evidence" value="ECO:0007669"/>
    <property type="project" value="UniProtKB-KW"/>
</dbReference>
<protein>
    <submittedName>
        <fullName evidence="4">Nucleotidyl transferase</fullName>
    </submittedName>
</protein>
<dbReference type="InterPro" id="IPR029044">
    <property type="entry name" value="Nucleotide-diphossugar_trans"/>
</dbReference>
<dbReference type="InterPro" id="IPR050065">
    <property type="entry name" value="GlmU-like"/>
</dbReference>
<gene>
    <name evidence="4" type="ORF">SAMN05660226_00447</name>
</gene>
<dbReference type="EMBL" id="FUYS01000001">
    <property type="protein sequence ID" value="SKB28848.1"/>
    <property type="molecule type" value="Genomic_DNA"/>
</dbReference>
<dbReference type="PANTHER" id="PTHR43584:SF8">
    <property type="entry name" value="N-ACETYLMURAMATE ALPHA-1-PHOSPHATE URIDYLYLTRANSFERASE"/>
    <property type="match status" value="1"/>
</dbReference>
<feature type="domain" description="Nucleotidyl transferase" evidence="3">
    <location>
        <begin position="5"/>
        <end position="230"/>
    </location>
</feature>